<sequence>MNGKRWLALALAAGLFFVSIGVNFVSSLLFGDIFSGLDVEETFGEEMLGEDVIEDGNPLSKIAVLEVDGVIQDGGDASSFFESVGYNHQFFMEQLKSVKEDSSVKGIILSVNTPGGGTAESAQIHEMLVKIKEETEKPLYVSMGSMAASGGYYISAPADKIFASRETMTGSLGVILQSINYSGLAEKYGVEFVTIKSGPYKDILSPSRPVSDEEKKILQDMIDNSYEAFVDVIAEGRGMDEKKVRELADGRIYDGLQAREVGLIDEFGYLDDVINAMRNDHNLEGAQVIRYEDSVGFGLGSLFELSAQKFIGQDFEATALMKILGNPNSPRLLYLYSE</sequence>
<proteinExistence type="inferred from homology"/>
<keyword evidence="7" id="KW-1185">Reference proteome</keyword>
<evidence type="ECO:0000256" key="4">
    <source>
        <dbReference type="ARBA" id="ARBA00022825"/>
    </source>
</evidence>
<dbReference type="InterPro" id="IPR047272">
    <property type="entry name" value="S49_SppA_C"/>
</dbReference>
<feature type="domain" description="Peptidase S49" evidence="5">
    <location>
        <begin position="133"/>
        <end position="283"/>
    </location>
</feature>
<keyword evidence="3" id="KW-0378">Hydrolase</keyword>
<dbReference type="InterPro" id="IPR004635">
    <property type="entry name" value="Pept_S49_SppA"/>
</dbReference>
<keyword evidence="2" id="KW-0645">Protease</keyword>
<comment type="similarity">
    <text evidence="1">Belongs to the peptidase S49 family.</text>
</comment>
<evidence type="ECO:0000259" key="5">
    <source>
        <dbReference type="Pfam" id="PF01343"/>
    </source>
</evidence>
<keyword evidence="4" id="KW-0720">Serine protease</keyword>
<dbReference type="Proteomes" id="UP001312865">
    <property type="component" value="Unassembled WGS sequence"/>
</dbReference>
<dbReference type="PANTHER" id="PTHR42987:SF7">
    <property type="entry name" value="SIGNAL PEPTIDE PEPTIDASE SPPA-RELATED"/>
    <property type="match status" value="1"/>
</dbReference>
<evidence type="ECO:0000256" key="2">
    <source>
        <dbReference type="ARBA" id="ARBA00022670"/>
    </source>
</evidence>
<dbReference type="Gene3D" id="3.90.226.10">
    <property type="entry name" value="2-enoyl-CoA Hydratase, Chain A, domain 1"/>
    <property type="match status" value="2"/>
</dbReference>
<name>A0ABU8H871_9BACI</name>
<dbReference type="RefSeq" id="WP_336584883.1">
    <property type="nucleotide sequence ID" value="NZ_JBBAXC010000001.1"/>
</dbReference>
<gene>
    <name evidence="6" type="primary">sppA</name>
    <name evidence="6" type="ORF">WAK64_00075</name>
</gene>
<dbReference type="PANTHER" id="PTHR42987">
    <property type="entry name" value="PEPTIDASE S49"/>
    <property type="match status" value="1"/>
</dbReference>
<dbReference type="InterPro" id="IPR029045">
    <property type="entry name" value="ClpP/crotonase-like_dom_sf"/>
</dbReference>
<dbReference type="EMBL" id="JBBAXC010000001">
    <property type="protein sequence ID" value="MEI5905460.1"/>
    <property type="molecule type" value="Genomic_DNA"/>
</dbReference>
<dbReference type="InterPro" id="IPR002142">
    <property type="entry name" value="Peptidase_S49"/>
</dbReference>
<evidence type="ECO:0000256" key="3">
    <source>
        <dbReference type="ARBA" id="ARBA00022801"/>
    </source>
</evidence>
<dbReference type="CDD" id="cd07023">
    <property type="entry name" value="S49_Sppa_N_C"/>
    <property type="match status" value="1"/>
</dbReference>
<protein>
    <submittedName>
        <fullName evidence="6">Signal peptide peptidase SppA</fullName>
    </submittedName>
</protein>
<dbReference type="NCBIfam" id="TIGR00706">
    <property type="entry name" value="SppA_dom"/>
    <property type="match status" value="1"/>
</dbReference>
<comment type="caution">
    <text evidence="6">The sequence shown here is derived from an EMBL/GenBank/DDBJ whole genome shotgun (WGS) entry which is preliminary data.</text>
</comment>
<evidence type="ECO:0000256" key="1">
    <source>
        <dbReference type="ARBA" id="ARBA00008683"/>
    </source>
</evidence>
<evidence type="ECO:0000313" key="6">
    <source>
        <dbReference type="EMBL" id="MEI5905460.1"/>
    </source>
</evidence>
<dbReference type="Pfam" id="PF01343">
    <property type="entry name" value="Peptidase_S49"/>
    <property type="match status" value="1"/>
</dbReference>
<dbReference type="SUPFAM" id="SSF52096">
    <property type="entry name" value="ClpP/crotonase"/>
    <property type="match status" value="1"/>
</dbReference>
<accession>A0ABU8H871</accession>
<organism evidence="6 7">
    <name type="scientific">Bacillus spongiae</name>
    <dbReference type="NCBI Taxonomy" id="2683610"/>
    <lineage>
        <taxon>Bacteria</taxon>
        <taxon>Bacillati</taxon>
        <taxon>Bacillota</taxon>
        <taxon>Bacilli</taxon>
        <taxon>Bacillales</taxon>
        <taxon>Bacillaceae</taxon>
        <taxon>Bacillus</taxon>
    </lineage>
</organism>
<evidence type="ECO:0000313" key="7">
    <source>
        <dbReference type="Proteomes" id="UP001312865"/>
    </source>
</evidence>
<reference evidence="6 7" key="1">
    <citation type="journal article" date="2018" name="J. Microbiol.">
        <title>Bacillus spongiae sp. nov., isolated from sponge of Jeju Island.</title>
        <authorList>
            <person name="Lee G.E."/>
            <person name="Im W.T."/>
            <person name="Park J.S."/>
        </authorList>
    </citation>
    <scope>NUCLEOTIDE SEQUENCE [LARGE SCALE GENOMIC DNA]</scope>
    <source>
        <strain evidence="6 7">135PIL107-10</strain>
    </source>
</reference>